<dbReference type="Pfam" id="PF04264">
    <property type="entry name" value="YceI"/>
    <property type="match status" value="1"/>
</dbReference>
<evidence type="ECO:0000313" key="3">
    <source>
        <dbReference type="EMBL" id="SHK55354.1"/>
    </source>
</evidence>
<keyword evidence="4" id="KW-1185">Reference proteome</keyword>
<dbReference type="InterPro" id="IPR007372">
    <property type="entry name" value="Lipid/polyisoprenoid-bd_YceI"/>
</dbReference>
<dbReference type="RefSeq" id="WP_073291283.1">
    <property type="nucleotide sequence ID" value="NZ_FRAV01000005.1"/>
</dbReference>
<dbReference type="PANTHER" id="PTHR34406:SF1">
    <property type="entry name" value="PROTEIN YCEI"/>
    <property type="match status" value="1"/>
</dbReference>
<dbReference type="STRING" id="1302687.SAMN05444267_100570"/>
<keyword evidence="1" id="KW-0732">Signal</keyword>
<dbReference type="Gene3D" id="2.40.128.110">
    <property type="entry name" value="Lipid/polyisoprenoid-binding, YceI-like"/>
    <property type="match status" value="1"/>
</dbReference>
<protein>
    <submittedName>
        <fullName evidence="3">Polyisoprenoid-binding protein YceI</fullName>
    </submittedName>
</protein>
<evidence type="ECO:0000256" key="1">
    <source>
        <dbReference type="SAM" id="SignalP"/>
    </source>
</evidence>
<feature type="chain" id="PRO_5013246330" evidence="1">
    <location>
        <begin position="25"/>
        <end position="191"/>
    </location>
</feature>
<sequence length="191" mass="21263">MKKVFLTFVLALVSVVGFAQTSWAVDPMHSSVNFNIKHMGISFVQGRFDKFEGKVMTPGKEAGLDNAVFSFFVSTGSVNTGVEMRDKHLQSADFFDAENFPKMTFESGPLVKDKNNTYTLKGKLTIKDVTKEISVPVTYGGITKNQQGKEVMGFQTKFTVNRLDYNIKYDPTGAGVAKDVDVNLYFELVKQ</sequence>
<dbReference type="PANTHER" id="PTHR34406">
    <property type="entry name" value="PROTEIN YCEI"/>
    <property type="match status" value="1"/>
</dbReference>
<dbReference type="EMBL" id="FRAV01000005">
    <property type="protein sequence ID" value="SHK55354.1"/>
    <property type="molecule type" value="Genomic_DNA"/>
</dbReference>
<dbReference type="SMART" id="SM00867">
    <property type="entry name" value="YceI"/>
    <property type="match status" value="1"/>
</dbReference>
<accession>A0A1M6TEQ1</accession>
<feature type="domain" description="Lipid/polyisoprenoid-binding YceI-like" evidence="2">
    <location>
        <begin position="22"/>
        <end position="189"/>
    </location>
</feature>
<name>A0A1M6TEQ1_9FLAO</name>
<proteinExistence type="predicted"/>
<dbReference type="OrthoDB" id="9811006at2"/>
<organism evidence="3 4">
    <name type="scientific">Chryseobacterium polytrichastri</name>
    <dbReference type="NCBI Taxonomy" id="1302687"/>
    <lineage>
        <taxon>Bacteria</taxon>
        <taxon>Pseudomonadati</taxon>
        <taxon>Bacteroidota</taxon>
        <taxon>Flavobacteriia</taxon>
        <taxon>Flavobacteriales</taxon>
        <taxon>Weeksellaceae</taxon>
        <taxon>Chryseobacterium group</taxon>
        <taxon>Chryseobacterium</taxon>
    </lineage>
</organism>
<dbReference type="AlphaFoldDB" id="A0A1M6TEQ1"/>
<dbReference type="Proteomes" id="UP000184364">
    <property type="component" value="Unassembled WGS sequence"/>
</dbReference>
<feature type="signal peptide" evidence="1">
    <location>
        <begin position="1"/>
        <end position="24"/>
    </location>
</feature>
<evidence type="ECO:0000313" key="4">
    <source>
        <dbReference type="Proteomes" id="UP000184364"/>
    </source>
</evidence>
<dbReference type="SUPFAM" id="SSF101874">
    <property type="entry name" value="YceI-like"/>
    <property type="match status" value="1"/>
</dbReference>
<gene>
    <name evidence="3" type="ORF">SAMN05444267_100570</name>
</gene>
<reference evidence="4" key="1">
    <citation type="submission" date="2016-11" db="EMBL/GenBank/DDBJ databases">
        <authorList>
            <person name="Varghese N."/>
            <person name="Submissions S."/>
        </authorList>
    </citation>
    <scope>NUCLEOTIDE SEQUENCE [LARGE SCALE GENOMIC DNA]</scope>
    <source>
        <strain evidence="4">DSM 26899</strain>
    </source>
</reference>
<evidence type="ECO:0000259" key="2">
    <source>
        <dbReference type="SMART" id="SM00867"/>
    </source>
</evidence>
<dbReference type="InterPro" id="IPR036761">
    <property type="entry name" value="TTHA0802/YceI-like_sf"/>
</dbReference>